<reference evidence="3 4" key="1">
    <citation type="submission" date="2017-11" db="EMBL/GenBank/DDBJ databases">
        <title>De novo assembly and phasing of dikaryotic genomes from two isolates of Puccinia coronata f. sp. avenae, the causal agent of oat crown rust.</title>
        <authorList>
            <person name="Miller M.E."/>
            <person name="Zhang Y."/>
            <person name="Omidvar V."/>
            <person name="Sperschneider J."/>
            <person name="Schwessinger B."/>
            <person name="Raley C."/>
            <person name="Palmer J.M."/>
            <person name="Garnica D."/>
            <person name="Upadhyaya N."/>
            <person name="Rathjen J."/>
            <person name="Taylor J.M."/>
            <person name="Park R.F."/>
            <person name="Dodds P.N."/>
            <person name="Hirsch C.D."/>
            <person name="Kianian S.F."/>
            <person name="Figueroa M."/>
        </authorList>
    </citation>
    <scope>NUCLEOTIDE SEQUENCE [LARGE SCALE GENOMIC DNA]</scope>
    <source>
        <strain evidence="2">12NC29</strain>
        <strain evidence="1">12SD80</strain>
    </source>
</reference>
<dbReference type="EMBL" id="PGCI01000105">
    <property type="protein sequence ID" value="PLW40178.1"/>
    <property type="molecule type" value="Genomic_DNA"/>
</dbReference>
<organism evidence="2 3">
    <name type="scientific">Puccinia coronata f. sp. avenae</name>
    <dbReference type="NCBI Taxonomy" id="200324"/>
    <lineage>
        <taxon>Eukaryota</taxon>
        <taxon>Fungi</taxon>
        <taxon>Dikarya</taxon>
        <taxon>Basidiomycota</taxon>
        <taxon>Pucciniomycotina</taxon>
        <taxon>Pucciniomycetes</taxon>
        <taxon>Pucciniales</taxon>
        <taxon>Pucciniaceae</taxon>
        <taxon>Puccinia</taxon>
    </lineage>
</organism>
<evidence type="ECO:0000313" key="1">
    <source>
        <dbReference type="EMBL" id="PLW40178.1"/>
    </source>
</evidence>
<dbReference type="AlphaFoldDB" id="A0A2N5UZW5"/>
<keyword evidence="3" id="KW-1185">Reference proteome</keyword>
<evidence type="ECO:0000313" key="3">
    <source>
        <dbReference type="Proteomes" id="UP000235388"/>
    </source>
</evidence>
<accession>A0A2N5UZW5</accession>
<sequence length="79" mass="8768">MRHSSAPVPWSMHCQTHETPLGAAGEAECVSIQKSERTSLPSAIFICKSLNVTYVKIFRTVLHLLGHTFRNSPLTFVNS</sequence>
<name>A0A2N5UZW5_9BASI</name>
<proteinExistence type="predicted"/>
<dbReference type="Proteomes" id="UP000235388">
    <property type="component" value="Unassembled WGS sequence"/>
</dbReference>
<dbReference type="Proteomes" id="UP000235392">
    <property type="component" value="Unassembled WGS sequence"/>
</dbReference>
<dbReference type="EMBL" id="PGCJ01000149">
    <property type="protein sequence ID" value="PLW43274.1"/>
    <property type="molecule type" value="Genomic_DNA"/>
</dbReference>
<protein>
    <submittedName>
        <fullName evidence="2">Uncharacterized protein</fullName>
    </submittedName>
</protein>
<evidence type="ECO:0000313" key="2">
    <source>
        <dbReference type="EMBL" id="PLW43274.1"/>
    </source>
</evidence>
<gene>
    <name evidence="2" type="ORF">PCANC_17381</name>
    <name evidence="1" type="ORF">PCASD_12273</name>
</gene>
<comment type="caution">
    <text evidence="2">The sequence shown here is derived from an EMBL/GenBank/DDBJ whole genome shotgun (WGS) entry which is preliminary data.</text>
</comment>
<evidence type="ECO:0000313" key="4">
    <source>
        <dbReference type="Proteomes" id="UP000235392"/>
    </source>
</evidence>